<name>A0A948RT33_UNCEI</name>
<dbReference type="Proteomes" id="UP000777784">
    <property type="component" value="Unassembled WGS sequence"/>
</dbReference>
<dbReference type="SUPFAM" id="SSF53448">
    <property type="entry name" value="Nucleotide-diphospho-sugar transferases"/>
    <property type="match status" value="1"/>
</dbReference>
<feature type="region of interest" description="Disordered" evidence="1">
    <location>
        <begin position="302"/>
        <end position="333"/>
    </location>
</feature>
<reference evidence="3" key="1">
    <citation type="submission" date="2021-05" db="EMBL/GenBank/DDBJ databases">
        <title>Energy efficiency and biological interactions define the core microbiome of deep oligotrophic groundwater.</title>
        <authorList>
            <person name="Mehrshad M."/>
            <person name="Lopez-Fernandez M."/>
            <person name="Bell E."/>
            <person name="Bernier-Latmani R."/>
            <person name="Bertilsson S."/>
            <person name="Dopson M."/>
        </authorList>
    </citation>
    <scope>NUCLEOTIDE SEQUENCE</scope>
    <source>
        <strain evidence="3">Modern_marine.mb.64</strain>
    </source>
</reference>
<dbReference type="InterPro" id="IPR029044">
    <property type="entry name" value="Nucleotide-diphossugar_trans"/>
</dbReference>
<dbReference type="InterPro" id="IPR050834">
    <property type="entry name" value="Glycosyltransf_2"/>
</dbReference>
<dbReference type="PANTHER" id="PTHR43685:SF11">
    <property type="entry name" value="GLYCOSYLTRANSFERASE TAGX-RELATED"/>
    <property type="match status" value="1"/>
</dbReference>
<feature type="domain" description="Glycosyltransferase 2-like" evidence="2">
    <location>
        <begin position="5"/>
        <end position="152"/>
    </location>
</feature>
<dbReference type="Gene3D" id="3.90.550.10">
    <property type="entry name" value="Spore Coat Polysaccharide Biosynthesis Protein SpsA, Chain A"/>
    <property type="match status" value="1"/>
</dbReference>
<evidence type="ECO:0000313" key="4">
    <source>
        <dbReference type="Proteomes" id="UP000777784"/>
    </source>
</evidence>
<evidence type="ECO:0000259" key="2">
    <source>
        <dbReference type="Pfam" id="PF00535"/>
    </source>
</evidence>
<evidence type="ECO:0000256" key="1">
    <source>
        <dbReference type="SAM" id="MobiDB-lite"/>
    </source>
</evidence>
<evidence type="ECO:0000313" key="3">
    <source>
        <dbReference type="EMBL" id="MBU2690500.1"/>
    </source>
</evidence>
<accession>A0A948RT33</accession>
<gene>
    <name evidence="3" type="ORF">KJ970_06190</name>
</gene>
<proteinExistence type="predicted"/>
<protein>
    <submittedName>
        <fullName evidence="3">Glycosyltransferase family 2 protein</fullName>
    </submittedName>
</protein>
<dbReference type="EMBL" id="JAHJDP010000032">
    <property type="protein sequence ID" value="MBU2690500.1"/>
    <property type="molecule type" value="Genomic_DNA"/>
</dbReference>
<comment type="caution">
    <text evidence="3">The sequence shown here is derived from an EMBL/GenBank/DDBJ whole genome shotgun (WGS) entry which is preliminary data.</text>
</comment>
<dbReference type="PANTHER" id="PTHR43685">
    <property type="entry name" value="GLYCOSYLTRANSFERASE"/>
    <property type="match status" value="1"/>
</dbReference>
<dbReference type="InterPro" id="IPR001173">
    <property type="entry name" value="Glyco_trans_2-like"/>
</dbReference>
<sequence>MAMVSVILPTCNKKDELLVSLDSILNQNYRSFELIIMDDGSTDTTFESIAERWKDNLDEPLDIARAIRNPRERRNVTFTIDGIPLRYVYQRNRGFSTACNRGVRLARGKLVSVSDPEIRWFPERLSQQVRFFQTKTGVYITVAGQIPMRNGTPLKKASTPGPGGWLFEEIICDRQLSYNAAIIHRKCLDVIGGFDENLPNCENYDLWVRLSANFPIHTMQESLIYTPHRNSDGKSTWATHRFRVYALEKAFQSGYLNSEYRRMVAEQIVFKCEKLVEGFKQKDNTERANFYERKRKKFSAEVRKLTASQPKPNELLLEKEELIPDDDEPSVDF</sequence>
<dbReference type="CDD" id="cd00761">
    <property type="entry name" value="Glyco_tranf_GTA_type"/>
    <property type="match status" value="1"/>
</dbReference>
<dbReference type="Pfam" id="PF00535">
    <property type="entry name" value="Glycos_transf_2"/>
    <property type="match status" value="1"/>
</dbReference>
<feature type="compositionally biased region" description="Acidic residues" evidence="1">
    <location>
        <begin position="323"/>
        <end position="333"/>
    </location>
</feature>
<organism evidence="3 4">
    <name type="scientific">Eiseniibacteriota bacterium</name>
    <dbReference type="NCBI Taxonomy" id="2212470"/>
    <lineage>
        <taxon>Bacteria</taxon>
        <taxon>Candidatus Eiseniibacteriota</taxon>
    </lineage>
</organism>
<dbReference type="AlphaFoldDB" id="A0A948RT33"/>